<reference evidence="2" key="1">
    <citation type="journal article" date="2023" name="Nat. Plants">
        <title>Single-cell RNA sequencing provides a high-resolution roadmap for understanding the multicellular compartmentation of specialized metabolism.</title>
        <authorList>
            <person name="Sun S."/>
            <person name="Shen X."/>
            <person name="Li Y."/>
            <person name="Li Y."/>
            <person name="Wang S."/>
            <person name="Li R."/>
            <person name="Zhang H."/>
            <person name="Shen G."/>
            <person name="Guo B."/>
            <person name="Wei J."/>
            <person name="Xu J."/>
            <person name="St-Pierre B."/>
            <person name="Chen S."/>
            <person name="Sun C."/>
        </authorList>
    </citation>
    <scope>NUCLEOTIDE SEQUENCE [LARGE SCALE GENOMIC DNA]</scope>
</reference>
<evidence type="ECO:0000313" key="2">
    <source>
        <dbReference type="Proteomes" id="UP001060085"/>
    </source>
</evidence>
<comment type="caution">
    <text evidence="1">The sequence shown here is derived from an EMBL/GenBank/DDBJ whole genome shotgun (WGS) entry which is preliminary data.</text>
</comment>
<evidence type="ECO:0000313" key="1">
    <source>
        <dbReference type="EMBL" id="KAI5671397.1"/>
    </source>
</evidence>
<proteinExistence type="predicted"/>
<organism evidence="1 2">
    <name type="scientific">Catharanthus roseus</name>
    <name type="common">Madagascar periwinkle</name>
    <name type="synonym">Vinca rosea</name>
    <dbReference type="NCBI Taxonomy" id="4058"/>
    <lineage>
        <taxon>Eukaryota</taxon>
        <taxon>Viridiplantae</taxon>
        <taxon>Streptophyta</taxon>
        <taxon>Embryophyta</taxon>
        <taxon>Tracheophyta</taxon>
        <taxon>Spermatophyta</taxon>
        <taxon>Magnoliopsida</taxon>
        <taxon>eudicotyledons</taxon>
        <taxon>Gunneridae</taxon>
        <taxon>Pentapetalae</taxon>
        <taxon>asterids</taxon>
        <taxon>lamiids</taxon>
        <taxon>Gentianales</taxon>
        <taxon>Apocynaceae</taxon>
        <taxon>Rauvolfioideae</taxon>
        <taxon>Vinceae</taxon>
        <taxon>Catharanthinae</taxon>
        <taxon>Catharanthus</taxon>
    </lineage>
</organism>
<dbReference type="EMBL" id="CM044703">
    <property type="protein sequence ID" value="KAI5671397.1"/>
    <property type="molecule type" value="Genomic_DNA"/>
</dbReference>
<protein>
    <submittedName>
        <fullName evidence="1">Uncharacterized protein</fullName>
    </submittedName>
</protein>
<dbReference type="Proteomes" id="UP001060085">
    <property type="component" value="Linkage Group LG03"/>
</dbReference>
<name>A0ACC0BFN7_CATRO</name>
<keyword evidence="2" id="KW-1185">Reference proteome</keyword>
<gene>
    <name evidence="1" type="ORF">M9H77_11761</name>
</gene>
<sequence>MDMKNRPITRAQRSKLKAIEDNGMVAYLEEALKSKLEGYEGQERVSKLFSKCSISKDQTREKIGGKSFVSQFWFYEAQILIGVESKLLAIEDSHQSGIRATSNKGQIDLFGVGNHEGQRSGQAKEKIMDFSRGEKSTKANKISQAQDNSIPVLELLNYKLWNKAKSYDESQRKGMEKELSISFEDISLSLSLNHFLLYHEFSFKVLKLFLELHASYVTLVGNVMVNPFTCDLAFDIDHMLKCSFPCAYLEKQLFVYIARIKTILP</sequence>
<accession>A0ACC0BFN7</accession>